<proteinExistence type="predicted"/>
<protein>
    <submittedName>
        <fullName evidence="1">Uncharacterized protein</fullName>
    </submittedName>
</protein>
<comment type="caution">
    <text evidence="1">The sequence shown here is derived from an EMBL/GenBank/DDBJ whole genome shotgun (WGS) entry which is preliminary data.</text>
</comment>
<reference evidence="1 2" key="1">
    <citation type="submission" date="2021-06" db="EMBL/GenBank/DDBJ databases">
        <title>A haploid diamondback moth (Plutella xylostella L.) genome assembly resolves 31 chromosomes and identifies a diamide resistance mutation.</title>
        <authorList>
            <person name="Ward C.M."/>
            <person name="Perry K.D."/>
            <person name="Baker G."/>
            <person name="Powis K."/>
            <person name="Heckel D.G."/>
            <person name="Baxter S.W."/>
        </authorList>
    </citation>
    <scope>NUCLEOTIDE SEQUENCE [LARGE SCALE GENOMIC DNA]</scope>
    <source>
        <strain evidence="1 2">LV</strain>
        <tissue evidence="1">Single pupa</tissue>
    </source>
</reference>
<sequence length="113" mass="12736">MTSPLPLQLAYFDSYVGNLSPLTDNLISDTIHQRNPKHSSLHSTLSDFKSVDKSYRQCPRLCTIRHHWQDALVEDFCLQALRNGRGEYVTKFPECSPTQLDAPCSLLVEVASA</sequence>
<accession>A0ABQ7PU36</accession>
<evidence type="ECO:0000313" key="1">
    <source>
        <dbReference type="EMBL" id="KAG7296481.1"/>
    </source>
</evidence>
<keyword evidence="2" id="KW-1185">Reference proteome</keyword>
<name>A0ABQ7PU36_PLUXY</name>
<organism evidence="1 2">
    <name type="scientific">Plutella xylostella</name>
    <name type="common">Diamondback moth</name>
    <name type="synonym">Plutella maculipennis</name>
    <dbReference type="NCBI Taxonomy" id="51655"/>
    <lineage>
        <taxon>Eukaryota</taxon>
        <taxon>Metazoa</taxon>
        <taxon>Ecdysozoa</taxon>
        <taxon>Arthropoda</taxon>
        <taxon>Hexapoda</taxon>
        <taxon>Insecta</taxon>
        <taxon>Pterygota</taxon>
        <taxon>Neoptera</taxon>
        <taxon>Endopterygota</taxon>
        <taxon>Lepidoptera</taxon>
        <taxon>Glossata</taxon>
        <taxon>Ditrysia</taxon>
        <taxon>Yponomeutoidea</taxon>
        <taxon>Plutellidae</taxon>
        <taxon>Plutella</taxon>
    </lineage>
</organism>
<evidence type="ECO:0000313" key="2">
    <source>
        <dbReference type="Proteomes" id="UP000823941"/>
    </source>
</evidence>
<dbReference type="Proteomes" id="UP000823941">
    <property type="component" value="Chromosome 28"/>
</dbReference>
<gene>
    <name evidence="1" type="ORF">JYU34_020229</name>
</gene>
<dbReference type="EMBL" id="JAHIBW010000028">
    <property type="protein sequence ID" value="KAG7296481.1"/>
    <property type="molecule type" value="Genomic_DNA"/>
</dbReference>